<dbReference type="RefSeq" id="WP_071039183.1">
    <property type="nucleotide sequence ID" value="NZ_CP017755.1"/>
</dbReference>
<gene>
    <name evidence="7" type="ORF">BKK80_20220</name>
</gene>
<dbReference type="EMBL" id="CP017755">
    <property type="protein sequence ID" value="AOZ08312.1"/>
    <property type="molecule type" value="Genomic_DNA"/>
</dbReference>
<feature type="transmembrane region" description="Helical" evidence="6">
    <location>
        <begin position="306"/>
        <end position="324"/>
    </location>
</feature>
<accession>A0ABN4TLX7</accession>
<dbReference type="InterPro" id="IPR050833">
    <property type="entry name" value="Poly_Biosynth_Transport"/>
</dbReference>
<feature type="transmembrane region" description="Helical" evidence="6">
    <location>
        <begin position="344"/>
        <end position="364"/>
    </location>
</feature>
<feature type="transmembrane region" description="Helical" evidence="6">
    <location>
        <begin position="40"/>
        <end position="63"/>
    </location>
</feature>
<feature type="transmembrane region" description="Helical" evidence="6">
    <location>
        <begin position="398"/>
        <end position="417"/>
    </location>
</feature>
<keyword evidence="8" id="KW-1185">Reference proteome</keyword>
<evidence type="ECO:0000256" key="1">
    <source>
        <dbReference type="ARBA" id="ARBA00004651"/>
    </source>
</evidence>
<keyword evidence="5 6" id="KW-0472">Membrane</keyword>
<sequence length="433" mass="45641">MNRIARSIGANVFAQASTVATQLLTVPLLLMAWGPERFGAWIMMATIAAYLSLADLGFTGVALNRMIMCIAADNARSAAVSFQSALLLLVVVGTVLTAAAVPIGLLLGAPVAGWFGLARAEVAPALVMIALQSSLQMLAVLLCGVFQSERRYAESTLWMNVARLLEFALVVIGALVFKAGFAVLLGVIAAVRVLLVLVLYLRSRTFAAWSVAGFALASWRELREMLVPAIALLAFSLGGALNLQGIVLLTGTLFGPVAVAHFSAMRTLARVPYQLSQLVNLALAPEIGRLYGEGKAHALRSLYRRATAGCFLLAATSSLALYLAADVICRYWTHGKLQPVEPDFGLLLAAAVVNSLWYTGSLMFTSTNNHVRYAVVYLAANASGLAIALMAGPLLGTAGAALGVLGTEVLLLVALLPRLRGFSREGMAAPRSA</sequence>
<comment type="subcellular location">
    <subcellularLocation>
        <location evidence="1">Cell membrane</location>
        <topology evidence="1">Multi-pass membrane protein</topology>
    </subcellularLocation>
</comment>
<organism evidence="7 8">
    <name type="scientific">Cupriavidus malaysiensis</name>
    <dbReference type="NCBI Taxonomy" id="367825"/>
    <lineage>
        <taxon>Bacteria</taxon>
        <taxon>Pseudomonadati</taxon>
        <taxon>Pseudomonadota</taxon>
        <taxon>Betaproteobacteria</taxon>
        <taxon>Burkholderiales</taxon>
        <taxon>Burkholderiaceae</taxon>
        <taxon>Cupriavidus</taxon>
    </lineage>
</organism>
<evidence type="ECO:0000256" key="4">
    <source>
        <dbReference type="ARBA" id="ARBA00022989"/>
    </source>
</evidence>
<dbReference type="PANTHER" id="PTHR30250:SF26">
    <property type="entry name" value="PSMA PROTEIN"/>
    <property type="match status" value="1"/>
</dbReference>
<feature type="transmembrane region" description="Helical" evidence="6">
    <location>
        <begin position="12"/>
        <end position="34"/>
    </location>
</feature>
<evidence type="ECO:0000256" key="6">
    <source>
        <dbReference type="SAM" id="Phobius"/>
    </source>
</evidence>
<reference evidence="7 8" key="1">
    <citation type="submission" date="2016-10" db="EMBL/GenBank/DDBJ databases">
        <title>Complete genome sequences of three Cupriavidus strains isolated from various Malaysian environments.</title>
        <authorList>
            <person name="Abdullah A.A.-A."/>
            <person name="Shafie N.A.H."/>
            <person name="Lau N.S."/>
        </authorList>
    </citation>
    <scope>NUCLEOTIDE SEQUENCE [LARGE SCALE GENOMIC DNA]</scope>
    <source>
        <strain evidence="7 8">USMAA1020</strain>
    </source>
</reference>
<name>A0ABN4TLX7_9BURK</name>
<proteinExistence type="predicted"/>
<feature type="transmembrane region" description="Helical" evidence="6">
    <location>
        <begin position="371"/>
        <end position="392"/>
    </location>
</feature>
<keyword evidence="4 6" id="KW-1133">Transmembrane helix</keyword>
<evidence type="ECO:0000313" key="8">
    <source>
        <dbReference type="Proteomes" id="UP000177515"/>
    </source>
</evidence>
<feature type="transmembrane region" description="Helical" evidence="6">
    <location>
        <begin position="246"/>
        <end position="264"/>
    </location>
</feature>
<evidence type="ECO:0000256" key="5">
    <source>
        <dbReference type="ARBA" id="ARBA00023136"/>
    </source>
</evidence>
<protein>
    <submittedName>
        <fullName evidence="7">Uncharacterized protein</fullName>
    </submittedName>
</protein>
<feature type="transmembrane region" description="Helical" evidence="6">
    <location>
        <begin position="125"/>
        <end position="145"/>
    </location>
</feature>
<keyword evidence="3 6" id="KW-0812">Transmembrane</keyword>
<dbReference type="PANTHER" id="PTHR30250">
    <property type="entry name" value="PST FAMILY PREDICTED COLANIC ACID TRANSPORTER"/>
    <property type="match status" value="1"/>
</dbReference>
<dbReference type="Proteomes" id="UP000177515">
    <property type="component" value="Chromosome 2"/>
</dbReference>
<feature type="transmembrane region" description="Helical" evidence="6">
    <location>
        <begin position="84"/>
        <end position="105"/>
    </location>
</feature>
<evidence type="ECO:0000313" key="7">
    <source>
        <dbReference type="EMBL" id="AOZ08312.1"/>
    </source>
</evidence>
<evidence type="ECO:0000256" key="3">
    <source>
        <dbReference type="ARBA" id="ARBA00022692"/>
    </source>
</evidence>
<keyword evidence="2" id="KW-1003">Cell membrane</keyword>
<evidence type="ECO:0000256" key="2">
    <source>
        <dbReference type="ARBA" id="ARBA00022475"/>
    </source>
</evidence>